<protein>
    <recommendedName>
        <fullName evidence="2">Nitroreductase domain-containing protein</fullName>
    </recommendedName>
</protein>
<feature type="region of interest" description="Disordered" evidence="1">
    <location>
        <begin position="279"/>
        <end position="310"/>
    </location>
</feature>
<feature type="compositionally biased region" description="Basic and acidic residues" evidence="1">
    <location>
        <begin position="196"/>
        <end position="222"/>
    </location>
</feature>
<dbReference type="RefSeq" id="WP_189114760.1">
    <property type="nucleotide sequence ID" value="NZ_BMQC01000009.1"/>
</dbReference>
<dbReference type="NCBIfam" id="TIGR03605">
    <property type="entry name" value="antibiot_sagB"/>
    <property type="match status" value="1"/>
</dbReference>
<dbReference type="EMBL" id="BMQC01000009">
    <property type="protein sequence ID" value="GGK33891.1"/>
    <property type="molecule type" value="Genomic_DNA"/>
</dbReference>
<dbReference type="PANTHER" id="PTHR43745:SF2">
    <property type="entry name" value="NITROREDUCTASE MJ1384-RELATED"/>
    <property type="match status" value="1"/>
</dbReference>
<evidence type="ECO:0000259" key="2">
    <source>
        <dbReference type="Pfam" id="PF00881"/>
    </source>
</evidence>
<dbReference type="AlphaFoldDB" id="A0A8J3BTL3"/>
<sequence length="590" mass="61615">MTPAARCVAALGLAVRDLPVPLYRAGHAAALVPAAHGGGDLDLHGHPVPVLEVAAAADAGTVGWDLAAAAARLRTPGADAVAAAGDVDAAVVRALYRALARRFAPGAGPVRRLTGWEPALPGPWRHPADVAGSVACYLLGDVCGVPVVGAVARLDGDPRGYAALACDLGVPGAVAAALDGVRRALAVADLTRTDRNDHTDRADHADRGTRGDRGARGEDPTARGRAAPGAAGEVDLGGLRQDGADRAELGDLLRRHGLRPSARVLRAADDAALVQVRLDDGAPTPCRPGPPGRHADGDGQPGPWDEPDVPALRLTAPTQLSLAFAGSRVAAGRTYHEHSKVRAAFGTLPRVDIRDMGRPTRLLIGRAYRDFRHARLRYRLRPDPDLPVRGLRETILRRRSWTPMTGGSIDRAALAGVLHLTYGVTGAGATGDDVTLPLRATPAAGGLYAVDLFLLVERVEGVAPGLYYFHPAAGELQLVRSDVRLADLAGATGYGARVTQAAAVVVYVAALRRTQWKYWERGYRMALLDCGHLAQSVVLTANAAGLAAHPMVAFVDDDLNRLVGVDGVDDAALYLTLLGPAGTPARKENP</sequence>
<dbReference type="Proteomes" id="UP000662200">
    <property type="component" value="Unassembled WGS sequence"/>
</dbReference>
<evidence type="ECO:0000256" key="1">
    <source>
        <dbReference type="SAM" id="MobiDB-lite"/>
    </source>
</evidence>
<dbReference type="InterPro" id="IPR000415">
    <property type="entry name" value="Nitroreductase-like"/>
</dbReference>
<reference evidence="3" key="1">
    <citation type="journal article" date="2014" name="Int. J. Syst. Evol. Microbiol.">
        <title>Complete genome sequence of Corynebacterium casei LMG S-19264T (=DSM 44701T), isolated from a smear-ripened cheese.</title>
        <authorList>
            <consortium name="US DOE Joint Genome Institute (JGI-PGF)"/>
            <person name="Walter F."/>
            <person name="Albersmeier A."/>
            <person name="Kalinowski J."/>
            <person name="Ruckert C."/>
        </authorList>
    </citation>
    <scope>NUCLEOTIDE SEQUENCE</scope>
    <source>
        <strain evidence="3">JCM 3091</strain>
    </source>
</reference>
<gene>
    <name evidence="3" type="ORF">GCM10010124_28030</name>
</gene>
<dbReference type="GO" id="GO:0016491">
    <property type="term" value="F:oxidoreductase activity"/>
    <property type="evidence" value="ECO:0007669"/>
    <property type="project" value="InterPro"/>
</dbReference>
<feature type="domain" description="Nitroreductase" evidence="2">
    <location>
        <begin position="397"/>
        <end position="572"/>
    </location>
</feature>
<accession>A0A8J3BTL3</accession>
<dbReference type="InterPro" id="IPR020051">
    <property type="entry name" value="SagB-type_dehydrogenase"/>
</dbReference>
<comment type="caution">
    <text evidence="3">The sequence shown here is derived from an EMBL/GenBank/DDBJ whole genome shotgun (WGS) entry which is preliminary data.</text>
</comment>
<dbReference type="SUPFAM" id="SSF55469">
    <property type="entry name" value="FMN-dependent nitroreductase-like"/>
    <property type="match status" value="1"/>
</dbReference>
<dbReference type="Gene3D" id="3.40.109.10">
    <property type="entry name" value="NADH Oxidase"/>
    <property type="match status" value="1"/>
</dbReference>
<dbReference type="InterPro" id="IPR052544">
    <property type="entry name" value="Bacteriocin_Proc_Enz"/>
</dbReference>
<evidence type="ECO:0000313" key="3">
    <source>
        <dbReference type="EMBL" id="GGK33891.1"/>
    </source>
</evidence>
<feature type="compositionally biased region" description="Low complexity" evidence="1">
    <location>
        <begin position="223"/>
        <end position="232"/>
    </location>
</feature>
<dbReference type="PANTHER" id="PTHR43745">
    <property type="entry name" value="NITROREDUCTASE MJ1384-RELATED"/>
    <property type="match status" value="1"/>
</dbReference>
<name>A0A8J3BTL3_9ACTN</name>
<reference evidence="3" key="2">
    <citation type="submission" date="2020-09" db="EMBL/GenBank/DDBJ databases">
        <authorList>
            <person name="Sun Q."/>
            <person name="Ohkuma M."/>
        </authorList>
    </citation>
    <scope>NUCLEOTIDE SEQUENCE</scope>
    <source>
        <strain evidence="3">JCM 3091</strain>
    </source>
</reference>
<evidence type="ECO:0000313" key="4">
    <source>
        <dbReference type="Proteomes" id="UP000662200"/>
    </source>
</evidence>
<organism evidence="3 4">
    <name type="scientific">Pilimelia terevasa</name>
    <dbReference type="NCBI Taxonomy" id="53372"/>
    <lineage>
        <taxon>Bacteria</taxon>
        <taxon>Bacillati</taxon>
        <taxon>Actinomycetota</taxon>
        <taxon>Actinomycetes</taxon>
        <taxon>Micromonosporales</taxon>
        <taxon>Micromonosporaceae</taxon>
        <taxon>Pilimelia</taxon>
    </lineage>
</organism>
<proteinExistence type="predicted"/>
<dbReference type="Pfam" id="PF00881">
    <property type="entry name" value="Nitroreductase"/>
    <property type="match status" value="1"/>
</dbReference>
<feature type="region of interest" description="Disordered" evidence="1">
    <location>
        <begin position="196"/>
        <end position="239"/>
    </location>
</feature>
<keyword evidence="4" id="KW-1185">Reference proteome</keyword>
<dbReference type="InterPro" id="IPR029479">
    <property type="entry name" value="Nitroreductase"/>
</dbReference>
<dbReference type="CDD" id="cd02142">
    <property type="entry name" value="McbC_SagB-like_oxidoreductase"/>
    <property type="match status" value="1"/>
</dbReference>